<keyword evidence="4 8" id="KW-0812">Transmembrane</keyword>
<keyword evidence="2 9" id="KW-0328">Glycosyltransferase</keyword>
<feature type="transmembrane region" description="Helical" evidence="8">
    <location>
        <begin position="290"/>
        <end position="307"/>
    </location>
</feature>
<organism evidence="9 10">
    <name type="scientific">Mobilicoccus pelagius NBRC 104925</name>
    <dbReference type="NCBI Taxonomy" id="1089455"/>
    <lineage>
        <taxon>Bacteria</taxon>
        <taxon>Bacillati</taxon>
        <taxon>Actinomycetota</taxon>
        <taxon>Actinomycetes</taxon>
        <taxon>Micrococcales</taxon>
        <taxon>Dermatophilaceae</taxon>
        <taxon>Mobilicoccus</taxon>
    </lineage>
</organism>
<keyword evidence="5 8" id="KW-1133">Transmembrane helix</keyword>
<evidence type="ECO:0000256" key="2">
    <source>
        <dbReference type="ARBA" id="ARBA00022676"/>
    </source>
</evidence>
<feature type="transmembrane region" description="Helical" evidence="8">
    <location>
        <begin position="398"/>
        <end position="418"/>
    </location>
</feature>
<dbReference type="OrthoDB" id="5242303at2"/>
<dbReference type="EMBL" id="BAFE01000056">
    <property type="protein sequence ID" value="GAB48615.1"/>
    <property type="molecule type" value="Genomic_DNA"/>
</dbReference>
<feature type="transmembrane region" description="Helical" evidence="8">
    <location>
        <begin position="260"/>
        <end position="284"/>
    </location>
</feature>
<feature type="transmembrane region" description="Helical" evidence="8">
    <location>
        <begin position="199"/>
        <end position="222"/>
    </location>
</feature>
<name>H5USA7_9MICO</name>
<feature type="transmembrane region" description="Helical" evidence="8">
    <location>
        <begin position="85"/>
        <end position="103"/>
    </location>
</feature>
<protein>
    <submittedName>
        <fullName evidence="9">Mannosyltransferase MptA</fullName>
    </submittedName>
</protein>
<evidence type="ECO:0000256" key="6">
    <source>
        <dbReference type="ARBA" id="ARBA00023136"/>
    </source>
</evidence>
<dbReference type="GO" id="GO:0016020">
    <property type="term" value="C:membrane"/>
    <property type="evidence" value="ECO:0007669"/>
    <property type="project" value="UniProtKB-SubCell"/>
</dbReference>
<proteinExistence type="inferred from homology"/>
<dbReference type="eggNOG" id="ENOG502Z9GU">
    <property type="taxonomic scope" value="Bacteria"/>
</dbReference>
<accession>H5USA7</accession>
<feature type="transmembrane region" description="Helical" evidence="8">
    <location>
        <begin position="484"/>
        <end position="502"/>
    </location>
</feature>
<comment type="similarity">
    <text evidence="7">Belongs to the MptA/B family.</text>
</comment>
<feature type="transmembrane region" description="Helical" evidence="8">
    <location>
        <begin position="461"/>
        <end position="478"/>
    </location>
</feature>
<dbReference type="STRING" id="1089455.MOPEL_078_00040"/>
<dbReference type="GO" id="GO:0016757">
    <property type="term" value="F:glycosyltransferase activity"/>
    <property type="evidence" value="ECO:0007669"/>
    <property type="project" value="UniProtKB-KW"/>
</dbReference>
<keyword evidence="3 9" id="KW-0808">Transferase</keyword>
<feature type="transmembrane region" description="Helical" evidence="8">
    <location>
        <begin position="328"/>
        <end position="354"/>
    </location>
</feature>
<dbReference type="Proteomes" id="UP000004367">
    <property type="component" value="Unassembled WGS sequence"/>
</dbReference>
<keyword evidence="6 8" id="KW-0472">Membrane</keyword>
<evidence type="ECO:0000313" key="9">
    <source>
        <dbReference type="EMBL" id="GAB48615.1"/>
    </source>
</evidence>
<dbReference type="Pfam" id="PF26314">
    <property type="entry name" value="MptA_B_family"/>
    <property type="match status" value="1"/>
</dbReference>
<dbReference type="NCBIfam" id="NF038066">
    <property type="entry name" value="MptB"/>
    <property type="match status" value="1"/>
</dbReference>
<feature type="transmembrane region" description="Helical" evidence="8">
    <location>
        <begin position="234"/>
        <end position="253"/>
    </location>
</feature>
<evidence type="ECO:0000256" key="3">
    <source>
        <dbReference type="ARBA" id="ARBA00022679"/>
    </source>
</evidence>
<gene>
    <name evidence="9" type="primary">mptA</name>
    <name evidence="9" type="ORF">MOPEL_078_00040</name>
</gene>
<evidence type="ECO:0000313" key="10">
    <source>
        <dbReference type="Proteomes" id="UP000004367"/>
    </source>
</evidence>
<evidence type="ECO:0000256" key="1">
    <source>
        <dbReference type="ARBA" id="ARBA00004141"/>
    </source>
</evidence>
<sequence>MTTAHERIGAHDAAGSTSTTRIVLAALRGARSDLADAWHAPLVRQGFVAMLLIALGAFSPAFVAADAPLYDGPFFSHMTSEPARFTATALLLVGLLRLLDVWLRLRPAPGRPTAPVAAWAWWSLPIACVPPLFSRDAYSYAAQGLVVSRGMDPYRTGPIAVPGAFADQVDPLWLYTAAPYGPLALQVQRLVVDLTGGHALLAAIAMRIPALVALGVIAYALPRLAQRMGVSRDQAVWLGVLNPLVLMHLVGGMHNDAMMIALVVVGLLLAADGRWVAGAIAVAAGAGFKQTAVLALVGVAGLAYRHARGLAGEGALRSGVDEPAYARIAVKVGLVALAAFTVLTALTGLGWGWIANLGVPGSVLSLLAPVSMLAAGVSFLLTQLGVPGEWTAGVVPATQAVGMVGVLIGLVWITWVLAPRRPVAAAAAAMLVFTFGGPTVYPWYVLWGVVLLGATATHRRLVAAVCVAAGWLIAYSMLDLSVVNGAGMLGIAAVAWGALNLWRRRAELAAPMAAVVPGDTEEFDGDVRRTLAGLLSRG</sequence>
<reference evidence="9 10" key="1">
    <citation type="submission" date="2012-02" db="EMBL/GenBank/DDBJ databases">
        <title>Whole genome shotgun sequence of Mobilicoccus pelagius NBRC 104925.</title>
        <authorList>
            <person name="Yoshida Y."/>
            <person name="Hosoyama A."/>
            <person name="Tsuchikane K."/>
            <person name="Katsumata H."/>
            <person name="Yamazaki S."/>
            <person name="Fujita N."/>
        </authorList>
    </citation>
    <scope>NUCLEOTIDE SEQUENCE [LARGE SCALE GENOMIC DNA]</scope>
    <source>
        <strain evidence="9 10">NBRC 104925</strain>
    </source>
</reference>
<evidence type="ECO:0000256" key="4">
    <source>
        <dbReference type="ARBA" id="ARBA00022692"/>
    </source>
</evidence>
<dbReference type="AlphaFoldDB" id="H5USA7"/>
<evidence type="ECO:0000256" key="5">
    <source>
        <dbReference type="ARBA" id="ARBA00022989"/>
    </source>
</evidence>
<keyword evidence="10" id="KW-1185">Reference proteome</keyword>
<comment type="subcellular location">
    <subcellularLocation>
        <location evidence="1">Membrane</location>
        <topology evidence="1">Multi-pass membrane protein</topology>
    </subcellularLocation>
</comment>
<evidence type="ECO:0000256" key="7">
    <source>
        <dbReference type="ARBA" id="ARBA00043987"/>
    </source>
</evidence>
<dbReference type="InterPro" id="IPR049829">
    <property type="entry name" value="MptA/B-like"/>
</dbReference>
<feature type="transmembrane region" description="Helical" evidence="8">
    <location>
        <begin position="424"/>
        <end position="454"/>
    </location>
</feature>
<evidence type="ECO:0000256" key="8">
    <source>
        <dbReference type="SAM" id="Phobius"/>
    </source>
</evidence>
<comment type="caution">
    <text evidence="9">The sequence shown here is derived from an EMBL/GenBank/DDBJ whole genome shotgun (WGS) entry which is preliminary data.</text>
</comment>
<feature type="transmembrane region" description="Helical" evidence="8">
    <location>
        <begin position="366"/>
        <end position="386"/>
    </location>
</feature>
<feature type="transmembrane region" description="Helical" evidence="8">
    <location>
        <begin position="47"/>
        <end position="65"/>
    </location>
</feature>